<dbReference type="Gene3D" id="3.40.50.1820">
    <property type="entry name" value="alpha/beta hydrolase"/>
    <property type="match status" value="1"/>
</dbReference>
<feature type="domain" description="Dienelactone hydrolase" evidence="1">
    <location>
        <begin position="10"/>
        <end position="230"/>
    </location>
</feature>
<sequence>MDIPVADGVIEGYLARPVPSVSGDGPYPAVVIVPDVSGLTEDARAHADRFATAGYLALAVNLYSRGGLVRCIRSVFRDLLAAKGRTFEDVDAARSLLADRDDCTGKVGVVGFCLGGGFALVAATRGFDAAAPYYGVMPRDLSVLDGSCPMVASFGRKDPMLRGAADTLERKLTEQGTPHDVKEYPDAAHSFANRLPGGPFNVLLKVAGFAYHHESSEDAWRRVMDFFGDHLVLDR</sequence>
<dbReference type="PANTHER" id="PTHR46623:SF6">
    <property type="entry name" value="ALPHA_BETA-HYDROLASES SUPERFAMILY PROTEIN"/>
    <property type="match status" value="1"/>
</dbReference>
<dbReference type="OrthoDB" id="3208682at2"/>
<dbReference type="SUPFAM" id="SSF53474">
    <property type="entry name" value="alpha/beta-Hydrolases"/>
    <property type="match status" value="1"/>
</dbReference>
<dbReference type="InterPro" id="IPR051049">
    <property type="entry name" value="Dienelactone_hydrolase-like"/>
</dbReference>
<organism evidence="2 3">
    <name type="scientific">Herbihabitans rhizosphaerae</name>
    <dbReference type="NCBI Taxonomy" id="1872711"/>
    <lineage>
        <taxon>Bacteria</taxon>
        <taxon>Bacillati</taxon>
        <taxon>Actinomycetota</taxon>
        <taxon>Actinomycetes</taxon>
        <taxon>Pseudonocardiales</taxon>
        <taxon>Pseudonocardiaceae</taxon>
        <taxon>Herbihabitans</taxon>
    </lineage>
</organism>
<evidence type="ECO:0000313" key="3">
    <source>
        <dbReference type="Proteomes" id="UP000294257"/>
    </source>
</evidence>
<name>A0A4Q7KMF7_9PSEU</name>
<reference evidence="2 3" key="1">
    <citation type="submission" date="2019-02" db="EMBL/GenBank/DDBJ databases">
        <title>Genomic Encyclopedia of Type Strains, Phase IV (KMG-IV): sequencing the most valuable type-strain genomes for metagenomic binning, comparative biology and taxonomic classification.</title>
        <authorList>
            <person name="Goeker M."/>
        </authorList>
    </citation>
    <scope>NUCLEOTIDE SEQUENCE [LARGE SCALE GENOMIC DNA]</scope>
    <source>
        <strain evidence="2 3">DSM 101727</strain>
    </source>
</reference>
<comment type="caution">
    <text evidence="2">The sequence shown here is derived from an EMBL/GenBank/DDBJ whole genome shotgun (WGS) entry which is preliminary data.</text>
</comment>
<dbReference type="GO" id="GO:0016787">
    <property type="term" value="F:hydrolase activity"/>
    <property type="evidence" value="ECO:0007669"/>
    <property type="project" value="InterPro"/>
</dbReference>
<dbReference type="EMBL" id="SGWQ01000005">
    <property type="protein sequence ID" value="RZS37869.1"/>
    <property type="molecule type" value="Genomic_DNA"/>
</dbReference>
<evidence type="ECO:0000259" key="1">
    <source>
        <dbReference type="Pfam" id="PF01738"/>
    </source>
</evidence>
<proteinExistence type="predicted"/>
<dbReference type="Pfam" id="PF01738">
    <property type="entry name" value="DLH"/>
    <property type="match status" value="1"/>
</dbReference>
<dbReference type="InterPro" id="IPR029058">
    <property type="entry name" value="AB_hydrolase_fold"/>
</dbReference>
<keyword evidence="3" id="KW-1185">Reference proteome</keyword>
<accession>A0A4Q7KMF7</accession>
<dbReference type="PANTHER" id="PTHR46623">
    <property type="entry name" value="CARBOXYMETHYLENEBUTENOLIDASE-RELATED"/>
    <property type="match status" value="1"/>
</dbReference>
<dbReference type="InterPro" id="IPR002925">
    <property type="entry name" value="Dienelactn_hydro"/>
</dbReference>
<evidence type="ECO:0000313" key="2">
    <source>
        <dbReference type="EMBL" id="RZS37869.1"/>
    </source>
</evidence>
<dbReference type="RefSeq" id="WP_130345287.1">
    <property type="nucleotide sequence ID" value="NZ_SGWQ01000005.1"/>
</dbReference>
<protein>
    <submittedName>
        <fullName evidence="2">Carboxymethylenebutenolidase</fullName>
    </submittedName>
</protein>
<dbReference type="Proteomes" id="UP000294257">
    <property type="component" value="Unassembled WGS sequence"/>
</dbReference>
<gene>
    <name evidence="2" type="ORF">EV193_105429</name>
</gene>
<dbReference type="AlphaFoldDB" id="A0A4Q7KMF7"/>